<dbReference type="InterPro" id="IPR032816">
    <property type="entry name" value="VTT_dom"/>
</dbReference>
<dbReference type="InterPro" id="IPR001763">
    <property type="entry name" value="Rhodanese-like_dom"/>
</dbReference>
<keyword evidence="3 6" id="KW-0812">Transmembrane</keyword>
<name>A0ABW9ACT2_9BURK</name>
<dbReference type="RefSeq" id="WP_408159415.1">
    <property type="nucleotide sequence ID" value="NZ_JAQQFM010000008.1"/>
</dbReference>
<dbReference type="Pfam" id="PF09335">
    <property type="entry name" value="VTT_dom"/>
    <property type="match status" value="1"/>
</dbReference>
<dbReference type="Pfam" id="PF00581">
    <property type="entry name" value="Rhodanese"/>
    <property type="match status" value="1"/>
</dbReference>
<evidence type="ECO:0000256" key="1">
    <source>
        <dbReference type="ARBA" id="ARBA00004651"/>
    </source>
</evidence>
<gene>
    <name evidence="8" type="ORF">PQR62_18125</name>
</gene>
<keyword evidence="2" id="KW-1003">Cell membrane</keyword>
<keyword evidence="4 6" id="KW-1133">Transmembrane helix</keyword>
<dbReference type="SUPFAM" id="SSF52821">
    <property type="entry name" value="Rhodanese/Cell cycle control phosphatase"/>
    <property type="match status" value="1"/>
</dbReference>
<proteinExistence type="predicted"/>
<dbReference type="PROSITE" id="PS50206">
    <property type="entry name" value="RHODANESE_3"/>
    <property type="match status" value="1"/>
</dbReference>
<dbReference type="PANTHER" id="PTHR42709">
    <property type="entry name" value="ALKALINE PHOSPHATASE LIKE PROTEIN"/>
    <property type="match status" value="1"/>
</dbReference>
<dbReference type="InterPro" id="IPR036873">
    <property type="entry name" value="Rhodanese-like_dom_sf"/>
</dbReference>
<accession>A0ABW9ACT2</accession>
<reference evidence="8 9" key="1">
    <citation type="journal article" date="2024" name="Chem. Sci.">
        <title>Discovery of megapolipeptins by genome mining of a Burkholderiales bacteria collection.</title>
        <authorList>
            <person name="Paulo B.S."/>
            <person name="Recchia M.J.J."/>
            <person name="Lee S."/>
            <person name="Fergusson C.H."/>
            <person name="Romanowski S.B."/>
            <person name="Hernandez A."/>
            <person name="Krull N."/>
            <person name="Liu D.Y."/>
            <person name="Cavanagh H."/>
            <person name="Bos A."/>
            <person name="Gray C.A."/>
            <person name="Murphy B.T."/>
            <person name="Linington R.G."/>
            <person name="Eustaquio A.S."/>
        </authorList>
    </citation>
    <scope>NUCLEOTIDE SEQUENCE [LARGE SCALE GENOMIC DNA]</scope>
    <source>
        <strain evidence="8 9">RL21-008-BIB-A</strain>
    </source>
</reference>
<evidence type="ECO:0000256" key="4">
    <source>
        <dbReference type="ARBA" id="ARBA00022989"/>
    </source>
</evidence>
<keyword evidence="9" id="KW-1185">Reference proteome</keyword>
<dbReference type="InterPro" id="IPR023695">
    <property type="entry name" value="Thiosulf_sulfurTrfase"/>
</dbReference>
<feature type="transmembrane region" description="Helical" evidence="6">
    <location>
        <begin position="47"/>
        <end position="67"/>
    </location>
</feature>
<dbReference type="Gene3D" id="3.40.250.10">
    <property type="entry name" value="Rhodanese-like domain"/>
    <property type="match status" value="1"/>
</dbReference>
<comment type="caution">
    <text evidence="8">The sequence shown here is derived from an EMBL/GenBank/DDBJ whole genome shotgun (WGS) entry which is preliminary data.</text>
</comment>
<evidence type="ECO:0000256" key="6">
    <source>
        <dbReference type="SAM" id="Phobius"/>
    </source>
</evidence>
<evidence type="ECO:0000259" key="7">
    <source>
        <dbReference type="PROSITE" id="PS50206"/>
    </source>
</evidence>
<evidence type="ECO:0000256" key="2">
    <source>
        <dbReference type="ARBA" id="ARBA00022475"/>
    </source>
</evidence>
<feature type="domain" description="Rhodanese" evidence="7">
    <location>
        <begin position="217"/>
        <end position="307"/>
    </location>
</feature>
<dbReference type="InterPro" id="IPR051311">
    <property type="entry name" value="DedA_domain"/>
</dbReference>
<evidence type="ECO:0000256" key="5">
    <source>
        <dbReference type="ARBA" id="ARBA00023136"/>
    </source>
</evidence>
<protein>
    <submittedName>
        <fullName evidence="8">DedA family protein/thiosulfate sulfurtransferase GlpE</fullName>
    </submittedName>
</protein>
<feature type="transmembrane region" description="Helical" evidence="6">
    <location>
        <begin position="12"/>
        <end position="35"/>
    </location>
</feature>
<sequence length="307" mass="33372">MNTLFHLIEQYGLLILFANVLIEQLGVPVPAYPTLIITGALAERGQYSAAGLLLTAVVAAVLADLVWYQAGKIYGRRVMARLCRISLSPDSCVRQTESIYLRWGARSLLVAKFIPGFASIASALSGTLGTRRSTFILYDAAGSALWAGLGIYLGSLFSTAIDDLLDVLAQLGHYGMMLVVLALLLFVGNKWWQRRRFRKSLEMARISVQELNQLLEQGIAPTIIDVRSPGAQQDGRIPGAVTISNQEIQTFAFDGPVDGEVIVYCACPNEASAAMVARQLMQRGYKKVRPLTGGIDAWVAAGYMIDA</sequence>
<evidence type="ECO:0000256" key="3">
    <source>
        <dbReference type="ARBA" id="ARBA00022692"/>
    </source>
</evidence>
<evidence type="ECO:0000313" key="9">
    <source>
        <dbReference type="Proteomes" id="UP001629246"/>
    </source>
</evidence>
<feature type="transmembrane region" description="Helical" evidence="6">
    <location>
        <begin position="135"/>
        <end position="154"/>
    </location>
</feature>
<comment type="subcellular location">
    <subcellularLocation>
        <location evidence="1">Cell membrane</location>
        <topology evidence="1">Multi-pass membrane protein</topology>
    </subcellularLocation>
</comment>
<keyword evidence="5 6" id="KW-0472">Membrane</keyword>
<evidence type="ECO:0000313" key="8">
    <source>
        <dbReference type="EMBL" id="MFL9926200.1"/>
    </source>
</evidence>
<organism evidence="8 9">
    <name type="scientific">Herbaspirillum lusitanum</name>
    <dbReference type="NCBI Taxonomy" id="213312"/>
    <lineage>
        <taxon>Bacteria</taxon>
        <taxon>Pseudomonadati</taxon>
        <taxon>Pseudomonadota</taxon>
        <taxon>Betaproteobacteria</taxon>
        <taxon>Burkholderiales</taxon>
        <taxon>Oxalobacteraceae</taxon>
        <taxon>Herbaspirillum</taxon>
    </lineage>
</organism>
<dbReference type="CDD" id="cd01444">
    <property type="entry name" value="GlpE_ST"/>
    <property type="match status" value="1"/>
</dbReference>
<dbReference type="Proteomes" id="UP001629246">
    <property type="component" value="Unassembled WGS sequence"/>
</dbReference>
<feature type="transmembrane region" description="Helical" evidence="6">
    <location>
        <begin position="174"/>
        <end position="192"/>
    </location>
</feature>
<dbReference type="PANTHER" id="PTHR42709:SF6">
    <property type="entry name" value="UNDECAPRENYL PHOSPHATE TRANSPORTER A"/>
    <property type="match status" value="1"/>
</dbReference>
<dbReference type="SMART" id="SM00450">
    <property type="entry name" value="RHOD"/>
    <property type="match status" value="1"/>
</dbReference>
<dbReference type="EMBL" id="JAQQFM010000008">
    <property type="protein sequence ID" value="MFL9926200.1"/>
    <property type="molecule type" value="Genomic_DNA"/>
</dbReference>